<proteinExistence type="predicted"/>
<protein>
    <recommendedName>
        <fullName evidence="1">PD-(D/E)XK endonuclease-like domain-containing protein</fullName>
    </recommendedName>
</protein>
<gene>
    <name evidence="2" type="ORF">LCGC14_2492090</name>
</gene>
<dbReference type="Gene3D" id="3.90.320.10">
    <property type="match status" value="1"/>
</dbReference>
<dbReference type="InterPro" id="IPR038726">
    <property type="entry name" value="PDDEXK_AddAB-type"/>
</dbReference>
<organism evidence="2">
    <name type="scientific">marine sediment metagenome</name>
    <dbReference type="NCBI Taxonomy" id="412755"/>
    <lineage>
        <taxon>unclassified sequences</taxon>
        <taxon>metagenomes</taxon>
        <taxon>ecological metagenomes</taxon>
    </lineage>
</organism>
<dbReference type="AlphaFoldDB" id="A0A0F9BSE7"/>
<evidence type="ECO:0000259" key="1">
    <source>
        <dbReference type="Pfam" id="PF12705"/>
    </source>
</evidence>
<accession>A0A0F9BSE7</accession>
<feature type="non-terminal residue" evidence="2">
    <location>
        <position position="1"/>
    </location>
</feature>
<comment type="caution">
    <text evidence="2">The sequence shown here is derived from an EMBL/GenBank/DDBJ whole genome shotgun (WGS) entry which is preliminary data.</text>
</comment>
<feature type="domain" description="PD-(D/E)XK endonuclease-like" evidence="1">
    <location>
        <begin position="4"/>
        <end position="114"/>
    </location>
</feature>
<sequence>ADEIIEYKGETCIVDKKTYSSKRGWNPKEPDESYVWQLNIYKLLMYITEGVEAKYGAIFYMDVATRFEKPLVFPMELKSIPEIQEFVLKRLDELKMLVPPAKTVTWKCKYCPWAPNKGGPCDVTGAEILEATRKK</sequence>
<dbReference type="Pfam" id="PF12705">
    <property type="entry name" value="PDDEXK_1"/>
    <property type="match status" value="1"/>
</dbReference>
<dbReference type="InterPro" id="IPR011604">
    <property type="entry name" value="PDDEXK-like_dom_sf"/>
</dbReference>
<dbReference type="EMBL" id="LAZR01039527">
    <property type="protein sequence ID" value="KKL16787.1"/>
    <property type="molecule type" value="Genomic_DNA"/>
</dbReference>
<reference evidence="2" key="1">
    <citation type="journal article" date="2015" name="Nature">
        <title>Complex archaea that bridge the gap between prokaryotes and eukaryotes.</title>
        <authorList>
            <person name="Spang A."/>
            <person name="Saw J.H."/>
            <person name="Jorgensen S.L."/>
            <person name="Zaremba-Niedzwiedzka K."/>
            <person name="Martijn J."/>
            <person name="Lind A.E."/>
            <person name="van Eijk R."/>
            <person name="Schleper C."/>
            <person name="Guy L."/>
            <person name="Ettema T.J."/>
        </authorList>
    </citation>
    <scope>NUCLEOTIDE SEQUENCE</scope>
</reference>
<name>A0A0F9BSE7_9ZZZZ</name>
<evidence type="ECO:0000313" key="2">
    <source>
        <dbReference type="EMBL" id="KKL16787.1"/>
    </source>
</evidence>